<evidence type="ECO:0000313" key="2">
    <source>
        <dbReference type="EMBL" id="CAG8530880.1"/>
    </source>
</evidence>
<proteinExistence type="predicted"/>
<dbReference type="Proteomes" id="UP000789396">
    <property type="component" value="Unassembled WGS sequence"/>
</dbReference>
<reference evidence="2" key="1">
    <citation type="submission" date="2021-06" db="EMBL/GenBank/DDBJ databases">
        <authorList>
            <person name="Kallberg Y."/>
            <person name="Tangrot J."/>
            <person name="Rosling A."/>
        </authorList>
    </citation>
    <scope>NUCLEOTIDE SEQUENCE</scope>
    <source>
        <strain evidence="2">IN212</strain>
    </source>
</reference>
<comment type="caution">
    <text evidence="2">The sequence shown here is derived from an EMBL/GenBank/DDBJ whole genome shotgun (WGS) entry which is preliminary data.</text>
</comment>
<protein>
    <submittedName>
        <fullName evidence="2">12057_t:CDS:1</fullName>
    </submittedName>
</protein>
<organism evidence="2 3">
    <name type="scientific">Racocetra fulgida</name>
    <dbReference type="NCBI Taxonomy" id="60492"/>
    <lineage>
        <taxon>Eukaryota</taxon>
        <taxon>Fungi</taxon>
        <taxon>Fungi incertae sedis</taxon>
        <taxon>Mucoromycota</taxon>
        <taxon>Glomeromycotina</taxon>
        <taxon>Glomeromycetes</taxon>
        <taxon>Diversisporales</taxon>
        <taxon>Gigasporaceae</taxon>
        <taxon>Racocetra</taxon>
    </lineage>
</organism>
<dbReference type="EMBL" id="CAJVPZ010003484">
    <property type="protein sequence ID" value="CAG8530880.1"/>
    <property type="molecule type" value="Genomic_DNA"/>
</dbReference>
<dbReference type="AlphaFoldDB" id="A0A9N9AJP3"/>
<accession>A0A9N9AJP3</accession>
<feature type="non-terminal residue" evidence="2">
    <location>
        <position position="82"/>
    </location>
</feature>
<name>A0A9N9AJP3_9GLOM</name>
<gene>
    <name evidence="2" type="ORF">RFULGI_LOCUS3786</name>
</gene>
<evidence type="ECO:0000313" key="3">
    <source>
        <dbReference type="Proteomes" id="UP000789396"/>
    </source>
</evidence>
<evidence type="ECO:0000256" key="1">
    <source>
        <dbReference type="SAM" id="MobiDB-lite"/>
    </source>
</evidence>
<keyword evidence="3" id="KW-1185">Reference proteome</keyword>
<sequence length="82" mass="9523">SNKENETSENKESENKESEKEHNVANCKAEIKALKEMIESLKKIIQLKDQRIRKLDEIISQGTTIVEKVIIKKKIYPITKNL</sequence>
<feature type="region of interest" description="Disordered" evidence="1">
    <location>
        <begin position="1"/>
        <end position="24"/>
    </location>
</feature>